<name>A0A518D8R5_9BACT</name>
<dbReference type="EMBL" id="CP036291">
    <property type="protein sequence ID" value="QDU87868.1"/>
    <property type="molecule type" value="Genomic_DNA"/>
</dbReference>
<dbReference type="Pfam" id="PF25601">
    <property type="entry name" value="AAA_lid_14"/>
    <property type="match status" value="1"/>
</dbReference>
<evidence type="ECO:0000256" key="2">
    <source>
        <dbReference type="ARBA" id="ARBA00022840"/>
    </source>
</evidence>
<evidence type="ECO:0000259" key="5">
    <source>
        <dbReference type="PROSITE" id="PS50045"/>
    </source>
</evidence>
<feature type="domain" description="Sigma-54 factor interaction" evidence="5">
    <location>
        <begin position="237"/>
        <end position="434"/>
    </location>
</feature>
<dbReference type="PANTHER" id="PTHR32071">
    <property type="entry name" value="TRANSCRIPTIONAL REGULATORY PROTEIN"/>
    <property type="match status" value="1"/>
</dbReference>
<dbReference type="KEGG" id="pnd:Pla175_12350"/>
<keyword evidence="7" id="KW-1185">Reference proteome</keyword>
<dbReference type="SUPFAM" id="SSF55785">
    <property type="entry name" value="PYP-like sensor domain (PAS domain)"/>
    <property type="match status" value="1"/>
</dbReference>
<proteinExistence type="predicted"/>
<dbReference type="InterPro" id="IPR035965">
    <property type="entry name" value="PAS-like_dom_sf"/>
</dbReference>
<dbReference type="Gene3D" id="1.10.10.60">
    <property type="entry name" value="Homeodomain-like"/>
    <property type="match status" value="1"/>
</dbReference>
<dbReference type="SUPFAM" id="SSF46689">
    <property type="entry name" value="Homeodomain-like"/>
    <property type="match status" value="1"/>
</dbReference>
<evidence type="ECO:0000256" key="1">
    <source>
        <dbReference type="ARBA" id="ARBA00022741"/>
    </source>
</evidence>
<dbReference type="Proteomes" id="UP000317429">
    <property type="component" value="Chromosome"/>
</dbReference>
<dbReference type="InterPro" id="IPR058031">
    <property type="entry name" value="AAA_lid_NorR"/>
</dbReference>
<dbReference type="Pfam" id="PF08448">
    <property type="entry name" value="PAS_4"/>
    <property type="match status" value="1"/>
</dbReference>
<dbReference type="AlphaFoldDB" id="A0A518D8R5"/>
<keyword evidence="2" id="KW-0067">ATP-binding</keyword>
<keyword evidence="4" id="KW-0804">Transcription</keyword>
<dbReference type="InterPro" id="IPR013656">
    <property type="entry name" value="PAS_4"/>
</dbReference>
<dbReference type="Pfam" id="PF00158">
    <property type="entry name" value="Sigma54_activat"/>
    <property type="match status" value="1"/>
</dbReference>
<evidence type="ECO:0000313" key="6">
    <source>
        <dbReference type="EMBL" id="QDU87868.1"/>
    </source>
</evidence>
<dbReference type="PROSITE" id="PS50045">
    <property type="entry name" value="SIGMA54_INTERACT_4"/>
    <property type="match status" value="1"/>
</dbReference>
<dbReference type="Gene3D" id="1.10.8.60">
    <property type="match status" value="1"/>
</dbReference>
<dbReference type="Gene3D" id="3.40.50.300">
    <property type="entry name" value="P-loop containing nucleotide triphosphate hydrolases"/>
    <property type="match status" value="1"/>
</dbReference>
<gene>
    <name evidence="6" type="primary">zraR_4</name>
    <name evidence="6" type="ORF">Pla175_12350</name>
</gene>
<dbReference type="OrthoDB" id="213520at2"/>
<dbReference type="SUPFAM" id="SSF52540">
    <property type="entry name" value="P-loop containing nucleoside triphosphate hydrolases"/>
    <property type="match status" value="1"/>
</dbReference>
<dbReference type="GO" id="GO:0005524">
    <property type="term" value="F:ATP binding"/>
    <property type="evidence" value="ECO:0007669"/>
    <property type="project" value="UniProtKB-KW"/>
</dbReference>
<protein>
    <submittedName>
        <fullName evidence="6">Transcriptional regulatory protein ZraR</fullName>
    </submittedName>
</protein>
<sequence length="524" mass="55161">MRLASAAEWLGGVQTAARPPGISSKGGRGVRAGAAAFFVSWATIDWPKPRPPRMMARDTPLTAPPMPINKTSNKSGPVLPAIAPVEALLGAAQPPVYAIDPSGVIVYANAALCDWLVAPLDQVVGSRVEYHSEAPPGAGAVSADLCPPPQALAGQPLVAALAITLHDGKLRQREFRFCPLPAKPHDGQSATAAVLAIGDTKDLPPDSAEADAADNPLHLAIRRFRAEQAAGHAIDPLLGVSAATSRARRQATAAIRSQANCLITGPGGAGQTRVARAIHYAVSDAAAGLWQFSCRGMRAQELERLVSKSEPSATLLAVRLDELSPEAQHALVRLLGAQREQPRLLATIEAPDDGPTTELDPNLAAMFGIEVQLPQLADRLADLPWLAQLFIEQCNAGATHQVGSIEPAALDQLALYAWPRNVDQLAGVIAEAHANAKQPEIRVTDLPPLIRHAAVAAATIGDKGEPLDLAALTARVEREVIERAILRAGGNRSKAARLVGMTRPKFYRRLKELGIDPPTGGTAP</sequence>
<evidence type="ECO:0000256" key="3">
    <source>
        <dbReference type="ARBA" id="ARBA00023015"/>
    </source>
</evidence>
<dbReference type="GO" id="GO:0006355">
    <property type="term" value="P:regulation of DNA-templated transcription"/>
    <property type="evidence" value="ECO:0007669"/>
    <property type="project" value="InterPro"/>
</dbReference>
<keyword evidence="1" id="KW-0547">Nucleotide-binding</keyword>
<dbReference type="GO" id="GO:0043565">
    <property type="term" value="F:sequence-specific DNA binding"/>
    <property type="evidence" value="ECO:0007669"/>
    <property type="project" value="InterPro"/>
</dbReference>
<dbReference type="InterPro" id="IPR002078">
    <property type="entry name" value="Sigma_54_int"/>
</dbReference>
<evidence type="ECO:0000313" key="7">
    <source>
        <dbReference type="Proteomes" id="UP000317429"/>
    </source>
</evidence>
<dbReference type="PRINTS" id="PR01590">
    <property type="entry name" value="HTHFIS"/>
</dbReference>
<dbReference type="InterPro" id="IPR027417">
    <property type="entry name" value="P-loop_NTPase"/>
</dbReference>
<dbReference type="InterPro" id="IPR009057">
    <property type="entry name" value="Homeodomain-like_sf"/>
</dbReference>
<reference evidence="6 7" key="1">
    <citation type="submission" date="2019-02" db="EMBL/GenBank/DDBJ databases">
        <title>Deep-cultivation of Planctomycetes and their phenomic and genomic characterization uncovers novel biology.</title>
        <authorList>
            <person name="Wiegand S."/>
            <person name="Jogler M."/>
            <person name="Boedeker C."/>
            <person name="Pinto D."/>
            <person name="Vollmers J."/>
            <person name="Rivas-Marin E."/>
            <person name="Kohn T."/>
            <person name="Peeters S.H."/>
            <person name="Heuer A."/>
            <person name="Rast P."/>
            <person name="Oberbeckmann S."/>
            <person name="Bunk B."/>
            <person name="Jeske O."/>
            <person name="Meyerdierks A."/>
            <person name="Storesund J.E."/>
            <person name="Kallscheuer N."/>
            <person name="Luecker S."/>
            <person name="Lage O.M."/>
            <person name="Pohl T."/>
            <person name="Merkel B.J."/>
            <person name="Hornburger P."/>
            <person name="Mueller R.-W."/>
            <person name="Bruemmer F."/>
            <person name="Labrenz M."/>
            <person name="Spormann A.M."/>
            <person name="Op den Camp H."/>
            <person name="Overmann J."/>
            <person name="Amann R."/>
            <person name="Jetten M.S.M."/>
            <person name="Mascher T."/>
            <person name="Medema M.H."/>
            <person name="Devos D.P."/>
            <person name="Kaster A.-K."/>
            <person name="Ovreas L."/>
            <person name="Rohde M."/>
            <person name="Galperin M.Y."/>
            <person name="Jogler C."/>
        </authorList>
    </citation>
    <scope>NUCLEOTIDE SEQUENCE [LARGE SCALE GENOMIC DNA]</scope>
    <source>
        <strain evidence="6 7">Pla175</strain>
    </source>
</reference>
<dbReference type="InterPro" id="IPR002197">
    <property type="entry name" value="HTH_Fis"/>
</dbReference>
<dbReference type="Pfam" id="PF02954">
    <property type="entry name" value="HTH_8"/>
    <property type="match status" value="1"/>
</dbReference>
<organism evidence="6 7">
    <name type="scientific">Pirellulimonas nuda</name>
    <dbReference type="NCBI Taxonomy" id="2528009"/>
    <lineage>
        <taxon>Bacteria</taxon>
        <taxon>Pseudomonadati</taxon>
        <taxon>Planctomycetota</taxon>
        <taxon>Planctomycetia</taxon>
        <taxon>Pirellulales</taxon>
        <taxon>Lacipirellulaceae</taxon>
        <taxon>Pirellulimonas</taxon>
    </lineage>
</organism>
<accession>A0A518D8R5</accession>
<evidence type="ECO:0000256" key="4">
    <source>
        <dbReference type="ARBA" id="ARBA00023163"/>
    </source>
</evidence>
<keyword evidence="3" id="KW-0805">Transcription regulation</keyword>